<protein>
    <submittedName>
        <fullName evidence="1">Uncharacterized protein</fullName>
    </submittedName>
</protein>
<comment type="caution">
    <text evidence="1">The sequence shown here is derived from an EMBL/GenBank/DDBJ whole genome shotgun (WGS) entry which is preliminary data.</text>
</comment>
<proteinExistence type="predicted"/>
<dbReference type="AlphaFoldDB" id="A0A919VCX8"/>
<dbReference type="Proteomes" id="UP000679179">
    <property type="component" value="Unassembled WGS sequence"/>
</dbReference>
<reference evidence="1" key="1">
    <citation type="submission" date="2021-03" db="EMBL/GenBank/DDBJ databases">
        <title>Taxonomic study of Clostridium polyendosporum from meadow-gley soil under rice.</title>
        <authorList>
            <person name="Kobayashi H."/>
            <person name="Tanizawa Y."/>
            <person name="Yagura M."/>
        </authorList>
    </citation>
    <scope>NUCLEOTIDE SEQUENCE</scope>
    <source>
        <strain evidence="1">JCM 30710</strain>
    </source>
</reference>
<keyword evidence="2" id="KW-1185">Reference proteome</keyword>
<dbReference type="EMBL" id="BOPZ01000001">
    <property type="protein sequence ID" value="GIM27419.1"/>
    <property type="molecule type" value="Genomic_DNA"/>
</dbReference>
<evidence type="ECO:0000313" key="1">
    <source>
        <dbReference type="EMBL" id="GIM27419.1"/>
    </source>
</evidence>
<name>A0A919VCX8_9CLOT</name>
<gene>
    <name evidence="1" type="ORF">CPJCM30710_00850</name>
</gene>
<organism evidence="1 2">
    <name type="scientific">Clostridium polyendosporum</name>
    <dbReference type="NCBI Taxonomy" id="69208"/>
    <lineage>
        <taxon>Bacteria</taxon>
        <taxon>Bacillati</taxon>
        <taxon>Bacillota</taxon>
        <taxon>Clostridia</taxon>
        <taxon>Eubacteriales</taxon>
        <taxon>Clostridiaceae</taxon>
        <taxon>Clostridium</taxon>
    </lineage>
</organism>
<evidence type="ECO:0000313" key="2">
    <source>
        <dbReference type="Proteomes" id="UP000679179"/>
    </source>
</evidence>
<sequence length="55" mass="6436">MEVFIRKPFTFINDANSLKSFLINNIITKIMVSNLTKNIKLKLSQNAYKIEVYLN</sequence>
<accession>A0A919VCX8</accession>